<proteinExistence type="predicted"/>
<dbReference type="SUPFAM" id="SSF55874">
    <property type="entry name" value="ATPase domain of HSP90 chaperone/DNA topoisomerase II/histidine kinase"/>
    <property type="match status" value="1"/>
</dbReference>
<keyword evidence="7" id="KW-0902">Two-component regulatory system</keyword>
<evidence type="ECO:0000256" key="3">
    <source>
        <dbReference type="ARBA" id="ARBA00012438"/>
    </source>
</evidence>
<dbReference type="GO" id="GO:0000155">
    <property type="term" value="F:phosphorelay sensor kinase activity"/>
    <property type="evidence" value="ECO:0007669"/>
    <property type="project" value="InterPro"/>
</dbReference>
<organism evidence="11 12">
    <name type="scientific">Butyricicoccus porcorum</name>
    <dbReference type="NCBI Taxonomy" id="1945634"/>
    <lineage>
        <taxon>Bacteria</taxon>
        <taxon>Bacillati</taxon>
        <taxon>Bacillota</taxon>
        <taxon>Clostridia</taxon>
        <taxon>Eubacteriales</taxon>
        <taxon>Butyricicoccaceae</taxon>
        <taxon>Butyricicoccus</taxon>
    </lineage>
</organism>
<evidence type="ECO:0000256" key="6">
    <source>
        <dbReference type="ARBA" id="ARBA00022777"/>
    </source>
</evidence>
<dbReference type="InterPro" id="IPR003594">
    <property type="entry name" value="HATPase_dom"/>
</dbReference>
<dbReference type="SMART" id="SM00304">
    <property type="entry name" value="HAMP"/>
    <property type="match status" value="1"/>
</dbReference>
<dbReference type="RefSeq" id="WP_087020283.1">
    <property type="nucleotide sequence ID" value="NZ_NHOC01000007.1"/>
</dbReference>
<protein>
    <recommendedName>
        <fullName evidence="3">histidine kinase</fullName>
        <ecNumber evidence="3">2.7.13.3</ecNumber>
    </recommendedName>
</protein>
<keyword evidence="5" id="KW-0808">Transferase</keyword>
<keyword evidence="8" id="KW-0812">Transmembrane</keyword>
<dbReference type="SMART" id="SM00387">
    <property type="entry name" value="HATPase_c"/>
    <property type="match status" value="1"/>
</dbReference>
<dbReference type="OrthoDB" id="9809348at2"/>
<dbReference type="InterPro" id="IPR010559">
    <property type="entry name" value="Sig_transdc_His_kin_internal"/>
</dbReference>
<evidence type="ECO:0000313" key="11">
    <source>
        <dbReference type="EMBL" id="OUM20193.1"/>
    </source>
</evidence>
<dbReference type="Pfam" id="PF06580">
    <property type="entry name" value="His_kinase"/>
    <property type="match status" value="1"/>
</dbReference>
<dbReference type="PROSITE" id="PS50885">
    <property type="entry name" value="HAMP"/>
    <property type="match status" value="1"/>
</dbReference>
<evidence type="ECO:0000259" key="9">
    <source>
        <dbReference type="PROSITE" id="PS50109"/>
    </source>
</evidence>
<evidence type="ECO:0000256" key="8">
    <source>
        <dbReference type="SAM" id="Phobius"/>
    </source>
</evidence>
<feature type="domain" description="HAMP" evidence="10">
    <location>
        <begin position="290"/>
        <end position="342"/>
    </location>
</feature>
<dbReference type="Proteomes" id="UP000194903">
    <property type="component" value="Unassembled WGS sequence"/>
</dbReference>
<evidence type="ECO:0000256" key="4">
    <source>
        <dbReference type="ARBA" id="ARBA00022553"/>
    </source>
</evidence>
<gene>
    <name evidence="11" type="ORF">CBW42_09095</name>
</gene>
<feature type="transmembrane region" description="Helical" evidence="8">
    <location>
        <begin position="270"/>
        <end position="289"/>
    </location>
</feature>
<dbReference type="EMBL" id="NHOC01000007">
    <property type="protein sequence ID" value="OUM20193.1"/>
    <property type="molecule type" value="Genomic_DNA"/>
</dbReference>
<dbReference type="GO" id="GO:0016020">
    <property type="term" value="C:membrane"/>
    <property type="evidence" value="ECO:0007669"/>
    <property type="project" value="UniProtKB-SubCell"/>
</dbReference>
<evidence type="ECO:0000256" key="7">
    <source>
        <dbReference type="ARBA" id="ARBA00023012"/>
    </source>
</evidence>
<keyword evidence="4" id="KW-0597">Phosphoprotein</keyword>
<name>A0A252F308_9FIRM</name>
<comment type="catalytic activity">
    <reaction evidence="1">
        <text>ATP + protein L-histidine = ADP + protein N-phospho-L-histidine.</text>
        <dbReference type="EC" id="2.7.13.3"/>
    </reaction>
</comment>
<dbReference type="PROSITE" id="PS50109">
    <property type="entry name" value="HIS_KIN"/>
    <property type="match status" value="1"/>
</dbReference>
<comment type="subcellular location">
    <subcellularLocation>
        <location evidence="2">Membrane</location>
    </subcellularLocation>
</comment>
<dbReference type="InterPro" id="IPR036890">
    <property type="entry name" value="HATPase_C_sf"/>
</dbReference>
<dbReference type="InterPro" id="IPR005467">
    <property type="entry name" value="His_kinase_dom"/>
</dbReference>
<evidence type="ECO:0000313" key="12">
    <source>
        <dbReference type="Proteomes" id="UP000194903"/>
    </source>
</evidence>
<keyword evidence="12" id="KW-1185">Reference proteome</keyword>
<dbReference type="PANTHER" id="PTHR34220:SF7">
    <property type="entry name" value="SENSOR HISTIDINE KINASE YPDA"/>
    <property type="match status" value="1"/>
</dbReference>
<comment type="caution">
    <text evidence="11">The sequence shown here is derived from an EMBL/GenBank/DDBJ whole genome shotgun (WGS) entry which is preliminary data.</text>
</comment>
<dbReference type="Gene3D" id="3.30.565.10">
    <property type="entry name" value="Histidine kinase-like ATPase, C-terminal domain"/>
    <property type="match status" value="1"/>
</dbReference>
<dbReference type="PANTHER" id="PTHR34220">
    <property type="entry name" value="SENSOR HISTIDINE KINASE YPDA"/>
    <property type="match status" value="1"/>
</dbReference>
<dbReference type="AlphaFoldDB" id="A0A252F308"/>
<evidence type="ECO:0000259" key="10">
    <source>
        <dbReference type="PROSITE" id="PS50885"/>
    </source>
</evidence>
<reference evidence="11 12" key="1">
    <citation type="submission" date="2017-05" db="EMBL/GenBank/DDBJ databases">
        <title>Butyricicoccus porcorum sp. nov. a butyrate-producing bacterium from the swine intestinal tract.</title>
        <authorList>
            <person name="Trachsel J."/>
            <person name="Humphrey S."/>
            <person name="Allen H.K."/>
        </authorList>
    </citation>
    <scope>NUCLEOTIDE SEQUENCE [LARGE SCALE GENOMIC DNA]</scope>
    <source>
        <strain evidence="11">BB10</strain>
    </source>
</reference>
<dbReference type="CDD" id="cd06225">
    <property type="entry name" value="HAMP"/>
    <property type="match status" value="1"/>
</dbReference>
<feature type="domain" description="Histidine kinase" evidence="9">
    <location>
        <begin position="453"/>
        <end position="555"/>
    </location>
</feature>
<keyword evidence="8" id="KW-0472">Membrane</keyword>
<keyword evidence="8" id="KW-1133">Transmembrane helix</keyword>
<dbReference type="SUPFAM" id="SSF158472">
    <property type="entry name" value="HAMP domain-like"/>
    <property type="match status" value="1"/>
</dbReference>
<evidence type="ECO:0000256" key="2">
    <source>
        <dbReference type="ARBA" id="ARBA00004370"/>
    </source>
</evidence>
<accession>A0A252F308</accession>
<dbReference type="EC" id="2.7.13.3" evidence="3"/>
<dbReference type="InterPro" id="IPR003660">
    <property type="entry name" value="HAMP_dom"/>
</dbReference>
<dbReference type="Pfam" id="PF00672">
    <property type="entry name" value="HAMP"/>
    <property type="match status" value="1"/>
</dbReference>
<evidence type="ECO:0000256" key="1">
    <source>
        <dbReference type="ARBA" id="ARBA00000085"/>
    </source>
</evidence>
<dbReference type="Gene3D" id="6.10.340.10">
    <property type="match status" value="1"/>
</dbReference>
<evidence type="ECO:0000256" key="5">
    <source>
        <dbReference type="ARBA" id="ARBA00022679"/>
    </source>
</evidence>
<dbReference type="InterPro" id="IPR050640">
    <property type="entry name" value="Bact_2-comp_sensor_kinase"/>
</dbReference>
<dbReference type="Pfam" id="PF02518">
    <property type="entry name" value="HATPase_c"/>
    <property type="match status" value="1"/>
</dbReference>
<sequence>MKLGFRQKSILSMIFVSMIVSIALSAVLYNNSVDVIEENYTDSATNSLTVCAGMFDDMMREAYYTAINAAADTELQQLVQDYDSSTDPQILERLASYRNGSIDSVYCFLPSQSLALKVTQSEQLAQPCSEEDVLWMYRLTDVQDDPLSPQYVTDETSVVKKQIFTYAKPVHNTTDGQTVGYIIVNVDERDVYFSCLQGHGNPGRGSSYIITPDGRVASGTNLKLLGTQRKEPQDNMLVTSVTAPLSQYEMTIVADRSVITGDITRTRNQIFLIALLLNLLACILILVIVTKMLRPLKNLEETMDQVSQGDLTARTEVQSEDEIGRLSKGFNDMIGQVEDLIDQLVTEKLLKKEAEIEALKYQITPHFMYNTLNSIKYAAVLQNSSEIAEQLEAFIELLQLSASDRGAFITMEQEIHMVQNYTKLQLFRYANSFTVDFDVSPDIARCYVPSLLIQPLVENAILHGIDLKKSGGRIVVRAAKEGDMLAISVEDNGRGMTEDDLKQLMSGERRSKFSGIGVRNVRERLQLYYGEKGKLAFYSGAQYGTVAVITMPASYDAEEYTI</sequence>
<feature type="transmembrane region" description="Helical" evidence="8">
    <location>
        <begin position="9"/>
        <end position="29"/>
    </location>
</feature>
<keyword evidence="6" id="KW-0418">Kinase</keyword>